<dbReference type="GO" id="GO:0007010">
    <property type="term" value="P:cytoskeleton organization"/>
    <property type="evidence" value="ECO:0007669"/>
    <property type="project" value="TreeGrafter"/>
</dbReference>
<evidence type="ECO:0000256" key="2">
    <source>
        <dbReference type="ARBA" id="ARBA00022737"/>
    </source>
</evidence>
<feature type="compositionally biased region" description="Basic and acidic residues" evidence="6">
    <location>
        <begin position="1667"/>
        <end position="1679"/>
    </location>
</feature>
<feature type="compositionally biased region" description="Low complexity" evidence="6">
    <location>
        <begin position="1554"/>
        <end position="1569"/>
    </location>
</feature>
<feature type="non-terminal residue" evidence="8">
    <location>
        <position position="1"/>
    </location>
</feature>
<feature type="compositionally biased region" description="Polar residues" evidence="6">
    <location>
        <begin position="1403"/>
        <end position="1415"/>
    </location>
</feature>
<dbReference type="CDD" id="cd04369">
    <property type="entry name" value="Bromodomain"/>
    <property type="match status" value="1"/>
</dbReference>
<dbReference type="InterPro" id="IPR057451">
    <property type="entry name" value="BRWD/PHIP_AD"/>
</dbReference>
<dbReference type="InterPro" id="IPR001680">
    <property type="entry name" value="WD40_rpt"/>
</dbReference>
<dbReference type="SMART" id="SM00320">
    <property type="entry name" value="WD40"/>
    <property type="match status" value="7"/>
</dbReference>
<feature type="compositionally biased region" description="Acidic residues" evidence="6">
    <location>
        <begin position="1499"/>
        <end position="1509"/>
    </location>
</feature>
<dbReference type="PROSITE" id="PS50014">
    <property type="entry name" value="BROMODOMAIN_2"/>
    <property type="match status" value="2"/>
</dbReference>
<feature type="compositionally biased region" description="Basic and acidic residues" evidence="6">
    <location>
        <begin position="1611"/>
        <end position="1620"/>
    </location>
</feature>
<dbReference type="PROSITE" id="PS00678">
    <property type="entry name" value="WD_REPEATS_1"/>
    <property type="match status" value="2"/>
</dbReference>
<dbReference type="InterPro" id="IPR019775">
    <property type="entry name" value="WD40_repeat_CS"/>
</dbReference>
<feature type="compositionally biased region" description="Basic and acidic residues" evidence="6">
    <location>
        <begin position="882"/>
        <end position="895"/>
    </location>
</feature>
<dbReference type="InterPro" id="IPR052060">
    <property type="entry name" value="Bromo_WD_repeat"/>
</dbReference>
<feature type="compositionally biased region" description="Polar residues" evidence="6">
    <location>
        <begin position="1652"/>
        <end position="1662"/>
    </location>
</feature>
<feature type="compositionally biased region" description="Polar residues" evidence="6">
    <location>
        <begin position="1482"/>
        <end position="1498"/>
    </location>
</feature>
<feature type="region of interest" description="Disordered" evidence="6">
    <location>
        <begin position="801"/>
        <end position="920"/>
    </location>
</feature>
<dbReference type="InterPro" id="IPR001487">
    <property type="entry name" value="Bromodomain"/>
</dbReference>
<dbReference type="SUPFAM" id="SSF50978">
    <property type="entry name" value="WD40 repeat-like"/>
    <property type="match status" value="1"/>
</dbReference>
<evidence type="ECO:0000256" key="5">
    <source>
        <dbReference type="PROSITE-ProRule" id="PRU00221"/>
    </source>
</evidence>
<evidence type="ECO:0000259" key="7">
    <source>
        <dbReference type="PROSITE" id="PS50014"/>
    </source>
</evidence>
<dbReference type="SMART" id="SM00297">
    <property type="entry name" value="BROMO"/>
    <property type="match status" value="2"/>
</dbReference>
<evidence type="ECO:0000256" key="3">
    <source>
        <dbReference type="ARBA" id="ARBA00023117"/>
    </source>
</evidence>
<protein>
    <recommendedName>
        <fullName evidence="7">Bromo domain-containing protein</fullName>
    </recommendedName>
</protein>
<dbReference type="PROSITE" id="PS50294">
    <property type="entry name" value="WD_REPEATS_REGION"/>
    <property type="match status" value="3"/>
</dbReference>
<proteinExistence type="predicted"/>
<dbReference type="InterPro" id="IPR036322">
    <property type="entry name" value="WD40_repeat_dom_sf"/>
</dbReference>
<feature type="compositionally biased region" description="Acidic residues" evidence="6">
    <location>
        <begin position="829"/>
        <end position="840"/>
    </location>
</feature>
<dbReference type="Gene3D" id="1.20.920.10">
    <property type="entry name" value="Bromodomain-like"/>
    <property type="match status" value="2"/>
</dbReference>
<feature type="repeat" description="WD" evidence="5">
    <location>
        <begin position="236"/>
        <end position="277"/>
    </location>
</feature>
<reference evidence="8" key="1">
    <citation type="submission" date="2021-02" db="EMBL/GenBank/DDBJ databases">
        <authorList>
            <person name="Nowell W R."/>
        </authorList>
    </citation>
    <scope>NUCLEOTIDE SEQUENCE</scope>
</reference>
<feature type="compositionally biased region" description="Low complexity" evidence="6">
    <location>
        <begin position="1451"/>
        <end position="1468"/>
    </location>
</feature>
<name>A0A821P136_9BILA</name>
<evidence type="ECO:0000256" key="4">
    <source>
        <dbReference type="PROSITE-ProRule" id="PRU00035"/>
    </source>
</evidence>
<feature type="compositionally biased region" description="Acidic residues" evidence="6">
    <location>
        <begin position="868"/>
        <end position="881"/>
    </location>
</feature>
<feature type="region of interest" description="Disordered" evidence="6">
    <location>
        <begin position="1451"/>
        <end position="1518"/>
    </location>
</feature>
<evidence type="ECO:0000313" key="9">
    <source>
        <dbReference type="Proteomes" id="UP000663848"/>
    </source>
</evidence>
<feature type="region of interest" description="Disordered" evidence="6">
    <location>
        <begin position="1384"/>
        <end position="1415"/>
    </location>
</feature>
<dbReference type="Pfam" id="PF25437">
    <property type="entry name" value="BRWD1_N"/>
    <property type="match status" value="1"/>
</dbReference>
<keyword evidence="2" id="KW-0677">Repeat</keyword>
<feature type="compositionally biased region" description="Basic residues" evidence="6">
    <location>
        <begin position="896"/>
        <end position="911"/>
    </location>
</feature>
<organism evidence="8 9">
    <name type="scientific">Rotaria socialis</name>
    <dbReference type="NCBI Taxonomy" id="392032"/>
    <lineage>
        <taxon>Eukaryota</taxon>
        <taxon>Metazoa</taxon>
        <taxon>Spiralia</taxon>
        <taxon>Gnathifera</taxon>
        <taxon>Rotifera</taxon>
        <taxon>Eurotatoria</taxon>
        <taxon>Bdelloidea</taxon>
        <taxon>Philodinida</taxon>
        <taxon>Philodinidae</taxon>
        <taxon>Rotaria</taxon>
    </lineage>
</organism>
<feature type="repeat" description="WD" evidence="5">
    <location>
        <begin position="194"/>
        <end position="235"/>
    </location>
</feature>
<evidence type="ECO:0000256" key="1">
    <source>
        <dbReference type="ARBA" id="ARBA00022574"/>
    </source>
</evidence>
<feature type="compositionally biased region" description="Acidic residues" evidence="6">
    <location>
        <begin position="1802"/>
        <end position="1812"/>
    </location>
</feature>
<feature type="region of interest" description="Disordered" evidence="6">
    <location>
        <begin position="1548"/>
        <end position="1840"/>
    </location>
</feature>
<dbReference type="InterPro" id="IPR015943">
    <property type="entry name" value="WD40/YVTN_repeat-like_dom_sf"/>
</dbReference>
<keyword evidence="1 5" id="KW-0853">WD repeat</keyword>
<feature type="repeat" description="WD" evidence="5">
    <location>
        <begin position="278"/>
        <end position="314"/>
    </location>
</feature>
<feature type="compositionally biased region" description="Low complexity" evidence="6">
    <location>
        <begin position="1762"/>
        <end position="1782"/>
    </location>
</feature>
<evidence type="ECO:0000313" key="8">
    <source>
        <dbReference type="EMBL" id="CAF4795256.1"/>
    </source>
</evidence>
<dbReference type="PANTHER" id="PTHR16266">
    <property type="entry name" value="WD REPEAT DOMAIN 9"/>
    <property type="match status" value="1"/>
</dbReference>
<dbReference type="EMBL" id="CAJOBR010004782">
    <property type="protein sequence ID" value="CAF4795256.1"/>
    <property type="molecule type" value="Genomic_DNA"/>
</dbReference>
<feature type="compositionally biased region" description="Low complexity" evidence="6">
    <location>
        <begin position="841"/>
        <end position="858"/>
    </location>
</feature>
<dbReference type="PROSITE" id="PS50082">
    <property type="entry name" value="WD_REPEATS_2"/>
    <property type="match status" value="5"/>
</dbReference>
<dbReference type="GO" id="GO:0005634">
    <property type="term" value="C:nucleus"/>
    <property type="evidence" value="ECO:0007669"/>
    <property type="project" value="TreeGrafter"/>
</dbReference>
<dbReference type="Gene3D" id="2.130.10.10">
    <property type="entry name" value="YVTN repeat-like/Quinoprotein amine dehydrogenase"/>
    <property type="match status" value="3"/>
</dbReference>
<dbReference type="GO" id="GO:0006357">
    <property type="term" value="P:regulation of transcription by RNA polymerase II"/>
    <property type="evidence" value="ECO:0007669"/>
    <property type="project" value="TreeGrafter"/>
</dbReference>
<feature type="compositionally biased region" description="Acidic residues" evidence="6">
    <location>
        <begin position="1633"/>
        <end position="1646"/>
    </location>
</feature>
<gene>
    <name evidence="8" type="ORF">QYT958_LOCUS23530</name>
</gene>
<dbReference type="InterPro" id="IPR057452">
    <property type="entry name" value="BRWD/PHIP_N"/>
</dbReference>
<dbReference type="InterPro" id="IPR036427">
    <property type="entry name" value="Bromodomain-like_sf"/>
</dbReference>
<dbReference type="GO" id="GO:0008360">
    <property type="term" value="P:regulation of cell shape"/>
    <property type="evidence" value="ECO:0007669"/>
    <property type="project" value="TreeGrafter"/>
</dbReference>
<feature type="domain" description="Bromo" evidence="7">
    <location>
        <begin position="1293"/>
        <end position="1365"/>
    </location>
</feature>
<keyword evidence="3 4" id="KW-0103">Bromodomain</keyword>
<dbReference type="Pfam" id="PF00439">
    <property type="entry name" value="Bromodomain"/>
    <property type="match status" value="2"/>
</dbReference>
<comment type="caution">
    <text evidence="8">The sequence shown here is derived from an EMBL/GenBank/DDBJ whole genome shotgun (WGS) entry which is preliminary data.</text>
</comment>
<feature type="repeat" description="WD" evidence="5">
    <location>
        <begin position="376"/>
        <end position="407"/>
    </location>
</feature>
<dbReference type="SUPFAM" id="SSF47370">
    <property type="entry name" value="Bromodomain"/>
    <property type="match status" value="2"/>
</dbReference>
<dbReference type="PANTHER" id="PTHR16266:SF17">
    <property type="entry name" value="BRWD3"/>
    <property type="match status" value="1"/>
</dbReference>
<sequence length="1840" mass="212520">VVLFYHHRPYAKKKFNDQHVKDILIMASSPGLNFLIAKYLRGLPNSNLANEFVQSLEQNNLLPSTHNWNGVERQISFSELEQQYAHVPDNHLFHLLENVMSYVEQGIGKRFGSLSTFLLQLDPTCFLENKQKKSSTRKYNMFTTAYHPCKYLSNPTNRNMQIILREREYFGRTLSVKQLPASDLYQRMNMRLKVIAHKASIYCIAFDRTGTYALSGADDFLLKMWHVHTGRLLATFRGHSKEICDIDVNFENTLVASASLDKKVRVWNLKTTKMECVLHGHQSGINATKFSPFCKTDDRWLASVGHDGSICFWKYPIGTTDFEPRPIKFVEKSRAGAQMLCLSFSPGGYFVAAGSSDSVIRVYSFHTYSPLKICELDRHTSVVETLCYSHLTNSFISGSKDGTARIWRYEQQTWRAIVLNYNDDSDKNNNDSNNHLTAVSNKVIPVTIVSWSCTDRHVATAYENGLIKVWEPNQGTLVNELKKHEKTVFVLECHPTNERLLCSAGHDGLLVIWDMVDGRVIKSFLNDQYIDIPCSIPYSEAKWSPHCDVICTTDLCGQICFFGLGTDTRYNKTQIEQFFHNDLRPVIRDSNDDVLDEQQQLPPHLLPPPYLIDDHGHAYSYDIQRCVPGRENYSQNDNTATVVNHEYLEDLIIAEPMTTPGMTSAFMTRKFGSTTLKINRFFLHNINFYLETVDLSTFRLNIDKKQTFVYHRNLTSPLNEAELEYSESIRDARYDEERIAYEREYLKKIDHRDLYESSPIKKRTTRNVIKMRQEELLKKVPHNVEVAINRLTTRALYDSDKEDKTDLSDDQYSPNAVIPLGDSEMSGGGDDDSVSTDEDLVVTTTRTTGIMTRTGQQRRVQRHRNLSPDEDDDEDDEEDEDKRERENRQVQEAKTQHRRRNKLKRLKKRREQVKTKKEEFENKHELELNYSSDFKPPDWLTRILAKCSPYIPQIGDTVMYFIQGHELYINEVKDKKMYEIDEKTLPWNKCESIDAVECATVIGVSISFSDKQPPRVINVRLQLLNPDTLEATSKRISVKFHDIDGIADFIILKQYYDQAVQREWKAGDNFRCFIDDTWWPGTIVKREAFDPRHETSPFQCYIIRWDNGENEERLSPWDIFECDDSPSESSESNLTKMPSYQPVADEWPSHGIDEERERLLNGFDTLIQMDITVQFRAPVQLAWYPVVIAYPIDLGTIRERISNGYYRRSNALKWDVKKIEENAKNFNEKGSQIIEQVKLVTKILLKYIDDHNCNDINIIYQRALHSEQVSLPMSTSWTEEWLDDCQTILNDILSQPGSDLLRYPIDENEYPDYERIIKTPICFDDIQTKLHQNPCGYRHSREFIADCHLIFQNALTYADPEMINVVRHLGPWFDQRVAIFDRRQRRTNPQYTSEMTTRRRDLQNSSADENNVYTTTGDLLPSLPITTAAAAAAAAAATATTTTTTTTTTAVAVTTSSSSRQNRRTQFSPTALTADRRHSHFNRASTVNNHSVTSQQQNSDDDDMDDDNESVSTRSTQPISLTSFINPIAHDHNIGVGLSLRQTRQRLHANESNSSWPTRTRYSTRSTASNRHHNDDYDNRSQQPSSSSRILSASDDDDNDNNDISSNSKRNRIERSDRRITSINRPNYKIDSDDHEDDEDEEENDDDHQQKPNKTNGTNNNQEDIEQTEKDNDKSKLRTDDEDYEPPGSHGGEEDEDEDPNELLSTRQKDDDSDSDFQLNEPSQHRRTNTNGNRVRKLRSTTNRPSPPLPNQNNKRKRSTIRTRSSSSESDSSDSNVNTTQKTRTRSRRRVTVNRKSSFAEDISDEDQDEEGENRRRPRTTQPTRVSKRGRVLKQRLLSE</sequence>
<dbReference type="Pfam" id="PF25313">
    <property type="entry name" value="BRWD_AD"/>
    <property type="match status" value="1"/>
</dbReference>
<feature type="compositionally biased region" description="Basic residues" evidence="6">
    <location>
        <begin position="1783"/>
        <end position="1793"/>
    </location>
</feature>
<evidence type="ECO:0000256" key="6">
    <source>
        <dbReference type="SAM" id="MobiDB-lite"/>
    </source>
</evidence>
<feature type="compositionally biased region" description="Low complexity" evidence="6">
    <location>
        <begin position="1580"/>
        <end position="1593"/>
    </location>
</feature>
<accession>A0A821P136</accession>
<dbReference type="Proteomes" id="UP000663848">
    <property type="component" value="Unassembled WGS sequence"/>
</dbReference>
<feature type="domain" description="Bromo" evidence="7">
    <location>
        <begin position="1184"/>
        <end position="1234"/>
    </location>
</feature>
<dbReference type="CDD" id="cd00200">
    <property type="entry name" value="WD40"/>
    <property type="match status" value="1"/>
</dbReference>
<feature type="repeat" description="WD" evidence="5">
    <location>
        <begin position="481"/>
        <end position="523"/>
    </location>
</feature>
<dbReference type="Pfam" id="PF00400">
    <property type="entry name" value="WD40"/>
    <property type="match status" value="6"/>
</dbReference>